<dbReference type="EMBL" id="KB733466">
    <property type="protein sequence ID" value="ENI01695.1"/>
    <property type="molecule type" value="Genomic_DNA"/>
</dbReference>
<protein>
    <submittedName>
        <fullName evidence="1">Uncharacterized protein</fullName>
    </submittedName>
</protein>
<sequence length="53" mass="6415">MSFFLNEWLDHYFHGFSENSRVYYDMHIGVAFLKGRMCVREREKKKGKVDIQA</sequence>
<dbReference type="AlphaFoldDB" id="N4WQK7"/>
<proteinExistence type="predicted"/>
<dbReference type="Proteomes" id="UP000012338">
    <property type="component" value="Unassembled WGS sequence"/>
</dbReference>
<accession>N4WQK7</accession>
<gene>
    <name evidence="1" type="ORF">COCC4DRAFT_33755</name>
</gene>
<reference evidence="2" key="2">
    <citation type="journal article" date="2013" name="PLoS Genet.">
        <title>Comparative genome structure, secondary metabolite, and effector coding capacity across Cochliobolus pathogens.</title>
        <authorList>
            <person name="Condon B.J."/>
            <person name="Leng Y."/>
            <person name="Wu D."/>
            <person name="Bushley K.E."/>
            <person name="Ohm R.A."/>
            <person name="Otillar R."/>
            <person name="Martin J."/>
            <person name="Schackwitz W."/>
            <person name="Grimwood J."/>
            <person name="MohdZainudin N."/>
            <person name="Xue C."/>
            <person name="Wang R."/>
            <person name="Manning V.A."/>
            <person name="Dhillon B."/>
            <person name="Tu Z.J."/>
            <person name="Steffenson B.J."/>
            <person name="Salamov A."/>
            <person name="Sun H."/>
            <person name="Lowry S."/>
            <person name="LaButti K."/>
            <person name="Han J."/>
            <person name="Copeland A."/>
            <person name="Lindquist E."/>
            <person name="Barry K."/>
            <person name="Schmutz J."/>
            <person name="Baker S.E."/>
            <person name="Ciuffetti L.M."/>
            <person name="Grigoriev I.V."/>
            <person name="Zhong S."/>
            <person name="Turgeon B.G."/>
        </authorList>
    </citation>
    <scope>NUCLEOTIDE SEQUENCE [LARGE SCALE GENOMIC DNA]</scope>
    <source>
        <strain evidence="2">C4 / ATCC 48331 / race T</strain>
    </source>
</reference>
<name>N4WQK7_COCH4</name>
<evidence type="ECO:0000313" key="2">
    <source>
        <dbReference type="Proteomes" id="UP000012338"/>
    </source>
</evidence>
<dbReference type="HOGENOM" id="CLU_3068516_0_0_1"/>
<keyword evidence="2" id="KW-1185">Reference proteome</keyword>
<organism evidence="1 2">
    <name type="scientific">Cochliobolus heterostrophus (strain C4 / ATCC 48331 / race T)</name>
    <name type="common">Southern corn leaf blight fungus</name>
    <name type="synonym">Bipolaris maydis</name>
    <dbReference type="NCBI Taxonomy" id="665024"/>
    <lineage>
        <taxon>Eukaryota</taxon>
        <taxon>Fungi</taxon>
        <taxon>Dikarya</taxon>
        <taxon>Ascomycota</taxon>
        <taxon>Pezizomycotina</taxon>
        <taxon>Dothideomycetes</taxon>
        <taxon>Pleosporomycetidae</taxon>
        <taxon>Pleosporales</taxon>
        <taxon>Pleosporineae</taxon>
        <taxon>Pleosporaceae</taxon>
        <taxon>Bipolaris</taxon>
    </lineage>
</organism>
<evidence type="ECO:0000313" key="1">
    <source>
        <dbReference type="EMBL" id="ENI01695.1"/>
    </source>
</evidence>
<reference evidence="1 2" key="1">
    <citation type="journal article" date="2012" name="PLoS Pathog.">
        <title>Diverse lifestyles and strategies of plant pathogenesis encoded in the genomes of eighteen Dothideomycetes fungi.</title>
        <authorList>
            <person name="Ohm R.A."/>
            <person name="Feau N."/>
            <person name="Henrissat B."/>
            <person name="Schoch C.L."/>
            <person name="Horwitz B.A."/>
            <person name="Barry K.W."/>
            <person name="Condon B.J."/>
            <person name="Copeland A.C."/>
            <person name="Dhillon B."/>
            <person name="Glaser F."/>
            <person name="Hesse C.N."/>
            <person name="Kosti I."/>
            <person name="LaButti K."/>
            <person name="Lindquist E.A."/>
            <person name="Lucas S."/>
            <person name="Salamov A.A."/>
            <person name="Bradshaw R.E."/>
            <person name="Ciuffetti L."/>
            <person name="Hamelin R.C."/>
            <person name="Kema G.H.J."/>
            <person name="Lawrence C."/>
            <person name="Scott J.A."/>
            <person name="Spatafora J.W."/>
            <person name="Turgeon B.G."/>
            <person name="de Wit P.J.G.M."/>
            <person name="Zhong S."/>
            <person name="Goodwin S.B."/>
            <person name="Grigoriev I.V."/>
        </authorList>
    </citation>
    <scope>NUCLEOTIDE SEQUENCE [LARGE SCALE GENOMIC DNA]</scope>
    <source>
        <strain evidence="2">C4 / ATCC 48331 / race T</strain>
    </source>
</reference>